<evidence type="ECO:0000313" key="10">
    <source>
        <dbReference type="EMBL" id="KAK2144073.1"/>
    </source>
</evidence>
<dbReference type="EMBL" id="JAODUP010000788">
    <property type="protein sequence ID" value="KAK2144073.1"/>
    <property type="molecule type" value="Genomic_DNA"/>
</dbReference>
<keyword evidence="3 8" id="KW-1133">Transmembrane helix</keyword>
<keyword evidence="6" id="KW-0675">Receptor</keyword>
<keyword evidence="11" id="KW-1185">Reference proteome</keyword>
<evidence type="ECO:0000256" key="2">
    <source>
        <dbReference type="ARBA" id="ARBA00022692"/>
    </source>
</evidence>
<evidence type="ECO:0000256" key="6">
    <source>
        <dbReference type="ARBA" id="ARBA00023170"/>
    </source>
</evidence>
<evidence type="ECO:0000313" key="11">
    <source>
        <dbReference type="Proteomes" id="UP001208570"/>
    </source>
</evidence>
<keyword evidence="2 8" id="KW-0812">Transmembrane</keyword>
<dbReference type="PANTHER" id="PTHR24243">
    <property type="entry name" value="G-PROTEIN COUPLED RECEPTOR"/>
    <property type="match status" value="1"/>
</dbReference>
<dbReference type="PRINTS" id="PR00237">
    <property type="entry name" value="GPCRRHODOPSN"/>
</dbReference>
<gene>
    <name evidence="10" type="ORF">LSH36_788g01007</name>
</gene>
<dbReference type="PROSITE" id="PS50262">
    <property type="entry name" value="G_PROTEIN_RECEP_F1_2"/>
    <property type="match status" value="1"/>
</dbReference>
<organism evidence="10 11">
    <name type="scientific">Paralvinella palmiformis</name>
    <dbReference type="NCBI Taxonomy" id="53620"/>
    <lineage>
        <taxon>Eukaryota</taxon>
        <taxon>Metazoa</taxon>
        <taxon>Spiralia</taxon>
        <taxon>Lophotrochozoa</taxon>
        <taxon>Annelida</taxon>
        <taxon>Polychaeta</taxon>
        <taxon>Sedentaria</taxon>
        <taxon>Canalipalpata</taxon>
        <taxon>Terebellida</taxon>
        <taxon>Terebelliformia</taxon>
        <taxon>Alvinellidae</taxon>
        <taxon>Paralvinella</taxon>
    </lineage>
</organism>
<dbReference type="InterPro" id="IPR000276">
    <property type="entry name" value="GPCR_Rhodpsn"/>
</dbReference>
<dbReference type="SUPFAM" id="SSF81321">
    <property type="entry name" value="Family A G protein-coupled receptor-like"/>
    <property type="match status" value="1"/>
</dbReference>
<sequence length="365" mass="41458">MEYPGNIRVSTDNKTRLDTWGTESGYTVENHLWIYTAPIILLLSVSGNGITMAVMRRKRMRAGSTYVYLTLMALADMSVVVVGIIPEWLKQAHVVRIWELDPWICRIELWMYYTVLDFAIWILVAFTGDRFVAVCFPLHKRNYCTRTRARLSCAAIFVLANLNLHVFWTRGRIRAPDGGISTNCGDLEPYVYFEKSIRPWVVLAMASIVPFLLILMSNIAIISGLLRSKTIRERQVLRSTTVMCLSVSFTFLVLVTPNIALLIGKKHWQGNATYRYARAIASQLVYINHSINFMLYALTGSRFREELCFWKISMTSSPKCTSSVPGSPPTTPSTGLSRYLWQRSCDPTSGDFCLESISEKTVVDL</sequence>
<evidence type="ECO:0000256" key="4">
    <source>
        <dbReference type="ARBA" id="ARBA00023040"/>
    </source>
</evidence>
<feature type="transmembrane region" description="Helical" evidence="8">
    <location>
        <begin position="200"/>
        <end position="221"/>
    </location>
</feature>
<dbReference type="AlphaFoldDB" id="A0AAD9J146"/>
<evidence type="ECO:0000256" key="8">
    <source>
        <dbReference type="SAM" id="Phobius"/>
    </source>
</evidence>
<name>A0AAD9J146_9ANNE</name>
<comment type="caution">
    <text evidence="10">The sequence shown here is derived from an EMBL/GenBank/DDBJ whole genome shotgun (WGS) entry which is preliminary data.</text>
</comment>
<dbReference type="GO" id="GO:0005886">
    <property type="term" value="C:plasma membrane"/>
    <property type="evidence" value="ECO:0007669"/>
    <property type="project" value="TreeGrafter"/>
</dbReference>
<evidence type="ECO:0000256" key="3">
    <source>
        <dbReference type="ARBA" id="ARBA00022989"/>
    </source>
</evidence>
<dbReference type="InterPro" id="IPR017452">
    <property type="entry name" value="GPCR_Rhodpsn_7TM"/>
</dbReference>
<feature type="transmembrane region" description="Helical" evidence="8">
    <location>
        <begin position="109"/>
        <end position="128"/>
    </location>
</feature>
<comment type="subcellular location">
    <subcellularLocation>
        <location evidence="1">Membrane</location>
        <topology evidence="1">Multi-pass membrane protein</topology>
    </subcellularLocation>
</comment>
<evidence type="ECO:0000256" key="5">
    <source>
        <dbReference type="ARBA" id="ARBA00023136"/>
    </source>
</evidence>
<feature type="transmembrane region" description="Helical" evidence="8">
    <location>
        <begin position="66"/>
        <end position="89"/>
    </location>
</feature>
<evidence type="ECO:0000259" key="9">
    <source>
        <dbReference type="PROSITE" id="PS50262"/>
    </source>
</evidence>
<dbReference type="GO" id="GO:0004930">
    <property type="term" value="F:G protein-coupled receptor activity"/>
    <property type="evidence" value="ECO:0007669"/>
    <property type="project" value="UniProtKB-KW"/>
</dbReference>
<reference evidence="10" key="1">
    <citation type="journal article" date="2023" name="Mol. Biol. Evol.">
        <title>Third-Generation Sequencing Reveals the Adaptive Role of the Epigenome in Three Deep-Sea Polychaetes.</title>
        <authorList>
            <person name="Perez M."/>
            <person name="Aroh O."/>
            <person name="Sun Y."/>
            <person name="Lan Y."/>
            <person name="Juniper S.K."/>
            <person name="Young C.R."/>
            <person name="Angers B."/>
            <person name="Qian P.Y."/>
        </authorList>
    </citation>
    <scope>NUCLEOTIDE SEQUENCE</scope>
    <source>
        <strain evidence="10">P08H-3</strain>
    </source>
</reference>
<keyword evidence="7" id="KW-0807">Transducer</keyword>
<feature type="transmembrane region" description="Helical" evidence="8">
    <location>
        <begin position="149"/>
        <end position="168"/>
    </location>
</feature>
<feature type="transmembrane region" description="Helical" evidence="8">
    <location>
        <begin position="242"/>
        <end position="264"/>
    </location>
</feature>
<evidence type="ECO:0000256" key="1">
    <source>
        <dbReference type="ARBA" id="ARBA00004141"/>
    </source>
</evidence>
<dbReference type="PANTHER" id="PTHR24243:SF230">
    <property type="entry name" value="G-PROTEIN COUPLED RECEPTORS FAMILY 1 PROFILE DOMAIN-CONTAINING PROTEIN"/>
    <property type="match status" value="1"/>
</dbReference>
<keyword evidence="5 8" id="KW-0472">Membrane</keyword>
<evidence type="ECO:0000256" key="7">
    <source>
        <dbReference type="ARBA" id="ARBA00023224"/>
    </source>
</evidence>
<feature type="transmembrane region" description="Helical" evidence="8">
    <location>
        <begin position="32"/>
        <end position="54"/>
    </location>
</feature>
<dbReference type="Pfam" id="PF00001">
    <property type="entry name" value="7tm_1"/>
    <property type="match status" value="1"/>
</dbReference>
<feature type="domain" description="G-protein coupled receptors family 1 profile" evidence="9">
    <location>
        <begin position="47"/>
        <end position="296"/>
    </location>
</feature>
<dbReference type="Proteomes" id="UP001208570">
    <property type="component" value="Unassembled WGS sequence"/>
</dbReference>
<proteinExistence type="predicted"/>
<feature type="transmembrane region" description="Helical" evidence="8">
    <location>
        <begin position="276"/>
        <end position="298"/>
    </location>
</feature>
<accession>A0AAD9J146</accession>
<protein>
    <recommendedName>
        <fullName evidence="9">G-protein coupled receptors family 1 profile domain-containing protein</fullName>
    </recommendedName>
</protein>
<dbReference type="CDD" id="cd14978">
    <property type="entry name" value="7tmA_FMRFamide_R-like"/>
    <property type="match status" value="1"/>
</dbReference>
<dbReference type="Gene3D" id="1.20.1070.10">
    <property type="entry name" value="Rhodopsin 7-helix transmembrane proteins"/>
    <property type="match status" value="1"/>
</dbReference>
<keyword evidence="4" id="KW-0297">G-protein coupled receptor</keyword>